<dbReference type="PANTHER" id="PTHR12049">
    <property type="entry name" value="PROTEIN ARGININE METHYLTRANSFERASE NDUFAF7, MITOCHONDRIAL"/>
    <property type="match status" value="1"/>
</dbReference>
<feature type="region of interest" description="Disordered" evidence="8">
    <location>
        <begin position="378"/>
        <end position="402"/>
    </location>
</feature>
<dbReference type="Pfam" id="PF02636">
    <property type="entry name" value="Methyltransf_28"/>
    <property type="match status" value="1"/>
</dbReference>
<name>A0A9P5Z0F4_9AGAR</name>
<evidence type="ECO:0000313" key="10">
    <source>
        <dbReference type="Proteomes" id="UP000807469"/>
    </source>
</evidence>
<accession>A0A9P5Z0F4</accession>
<reference evidence="9" key="1">
    <citation type="submission" date="2020-11" db="EMBL/GenBank/DDBJ databases">
        <authorList>
            <consortium name="DOE Joint Genome Institute"/>
            <person name="Ahrendt S."/>
            <person name="Riley R."/>
            <person name="Andreopoulos W."/>
            <person name="Labutti K."/>
            <person name="Pangilinan J."/>
            <person name="Ruiz-Duenas F.J."/>
            <person name="Barrasa J.M."/>
            <person name="Sanchez-Garcia M."/>
            <person name="Camarero S."/>
            <person name="Miyauchi S."/>
            <person name="Serrano A."/>
            <person name="Linde D."/>
            <person name="Babiker R."/>
            <person name="Drula E."/>
            <person name="Ayuso-Fernandez I."/>
            <person name="Pacheco R."/>
            <person name="Padilla G."/>
            <person name="Ferreira P."/>
            <person name="Barriuso J."/>
            <person name="Kellner H."/>
            <person name="Castanera R."/>
            <person name="Alfaro M."/>
            <person name="Ramirez L."/>
            <person name="Pisabarro A.G."/>
            <person name="Kuo A."/>
            <person name="Tritt A."/>
            <person name="Lipzen A."/>
            <person name="He G."/>
            <person name="Yan M."/>
            <person name="Ng V."/>
            <person name="Cullen D."/>
            <person name="Martin F."/>
            <person name="Rosso M.-N."/>
            <person name="Henrissat B."/>
            <person name="Hibbett D."/>
            <person name="Martinez A.T."/>
            <person name="Grigoriev I.V."/>
        </authorList>
    </citation>
    <scope>NUCLEOTIDE SEQUENCE</scope>
    <source>
        <strain evidence="9">CIRM-BRFM 674</strain>
    </source>
</reference>
<dbReference type="EC" id="2.1.1.320" evidence="7"/>
<dbReference type="GO" id="GO:0005739">
    <property type="term" value="C:mitochondrion"/>
    <property type="evidence" value="ECO:0007669"/>
    <property type="project" value="UniProtKB-SubCell"/>
</dbReference>
<organism evidence="9 10">
    <name type="scientific">Pholiota conissans</name>
    <dbReference type="NCBI Taxonomy" id="109636"/>
    <lineage>
        <taxon>Eukaryota</taxon>
        <taxon>Fungi</taxon>
        <taxon>Dikarya</taxon>
        <taxon>Basidiomycota</taxon>
        <taxon>Agaricomycotina</taxon>
        <taxon>Agaricomycetes</taxon>
        <taxon>Agaricomycetidae</taxon>
        <taxon>Agaricales</taxon>
        <taxon>Agaricineae</taxon>
        <taxon>Strophariaceae</taxon>
        <taxon>Pholiota</taxon>
    </lineage>
</organism>
<feature type="compositionally biased region" description="Polar residues" evidence="8">
    <location>
        <begin position="173"/>
        <end position="195"/>
    </location>
</feature>
<keyword evidence="5 7" id="KW-0496">Mitochondrion</keyword>
<evidence type="ECO:0000256" key="2">
    <source>
        <dbReference type="ARBA" id="ARBA00005891"/>
    </source>
</evidence>
<evidence type="ECO:0000256" key="8">
    <source>
        <dbReference type="SAM" id="MobiDB-lite"/>
    </source>
</evidence>
<comment type="function">
    <text evidence="7">Arginine methyltransferase involved in the assembly or stability of mitochondrial NADH:ubiquinone oxidoreductase complex (complex I).</text>
</comment>
<dbReference type="SUPFAM" id="SSF53335">
    <property type="entry name" value="S-adenosyl-L-methionine-dependent methyltransferases"/>
    <property type="match status" value="1"/>
</dbReference>
<dbReference type="GO" id="GO:0032259">
    <property type="term" value="P:methylation"/>
    <property type="evidence" value="ECO:0007669"/>
    <property type="project" value="UniProtKB-KW"/>
</dbReference>
<keyword evidence="4 7" id="KW-0808">Transferase</keyword>
<evidence type="ECO:0000256" key="3">
    <source>
        <dbReference type="ARBA" id="ARBA00022603"/>
    </source>
</evidence>
<dbReference type="GO" id="GO:0032981">
    <property type="term" value="P:mitochondrial respiratory chain complex I assembly"/>
    <property type="evidence" value="ECO:0007669"/>
    <property type="project" value="TreeGrafter"/>
</dbReference>
<dbReference type="InterPro" id="IPR003788">
    <property type="entry name" value="NDUFAF7"/>
</dbReference>
<gene>
    <name evidence="9" type="ORF">BDN70DRAFT_859301</name>
</gene>
<dbReference type="Proteomes" id="UP000807469">
    <property type="component" value="Unassembled WGS sequence"/>
</dbReference>
<dbReference type="PANTHER" id="PTHR12049:SF7">
    <property type="entry name" value="PROTEIN ARGININE METHYLTRANSFERASE NDUFAF7, MITOCHONDRIAL"/>
    <property type="match status" value="1"/>
</dbReference>
<evidence type="ECO:0000256" key="6">
    <source>
        <dbReference type="ARBA" id="ARBA00048612"/>
    </source>
</evidence>
<sequence>MQQCLSHPTRGYYMNPENSVFGAEGDFITSPEITQMFGELIAVWLISQYHALGKELPLRIVELGPGKGTLMGDILRVVLQFIPKRTINVHLVETSLSMRATQKAHLESANHPNVHLHWHNSINDLSSSSTEYTMLVAHEFFDALPIHILKKAENNTWHEVLVASTAEEKPQTESDSAESNATSQPAASTSESTSSFRYVLAPQPTPISTVLGLSSPRFNELPTGSTLEVSPTSFRIARKVGELLATGSAEEELSIGGAGLIIDYGANHAFDNSLRAFQNHKIVDPFHAPGTADLTANVDFAYLSEAMADLVATHGPLDQRDFLHGMGLPIRLQGLMQRAATQAERERLWGAAFRLVDKEGMGGQYRVLGVTGRRAAEGESGVEGGGPVWPFVSHPDVEARTE</sequence>
<evidence type="ECO:0000313" key="9">
    <source>
        <dbReference type="EMBL" id="KAF9478849.1"/>
    </source>
</evidence>
<dbReference type="AlphaFoldDB" id="A0A9P5Z0F4"/>
<dbReference type="InterPro" id="IPR029063">
    <property type="entry name" value="SAM-dependent_MTases_sf"/>
</dbReference>
<protein>
    <recommendedName>
        <fullName evidence="7">Protein arginine methyltransferase NDUFAF7</fullName>
        <ecNumber evidence="7">2.1.1.320</ecNumber>
    </recommendedName>
</protein>
<evidence type="ECO:0000256" key="1">
    <source>
        <dbReference type="ARBA" id="ARBA00004173"/>
    </source>
</evidence>
<dbReference type="OrthoDB" id="438553at2759"/>
<dbReference type="GO" id="GO:0035243">
    <property type="term" value="F:protein-arginine omega-N symmetric methyltransferase activity"/>
    <property type="evidence" value="ECO:0007669"/>
    <property type="project" value="UniProtKB-EC"/>
</dbReference>
<evidence type="ECO:0000256" key="5">
    <source>
        <dbReference type="ARBA" id="ARBA00023128"/>
    </source>
</evidence>
<dbReference type="Gene3D" id="3.40.50.12710">
    <property type="match status" value="1"/>
</dbReference>
<evidence type="ECO:0000256" key="4">
    <source>
        <dbReference type="ARBA" id="ARBA00022679"/>
    </source>
</evidence>
<dbReference type="InterPro" id="IPR038375">
    <property type="entry name" value="NDUFAF7_sf"/>
</dbReference>
<comment type="subcellular location">
    <subcellularLocation>
        <location evidence="1 7">Mitochondrion</location>
    </subcellularLocation>
</comment>
<comment type="catalytic activity">
    <reaction evidence="6 7">
        <text>L-arginyl-[protein] + 2 S-adenosyl-L-methionine = N(omega),N(omega)'-dimethyl-L-arginyl-[protein] + 2 S-adenosyl-L-homocysteine + 2 H(+)</text>
        <dbReference type="Rhea" id="RHEA:48108"/>
        <dbReference type="Rhea" id="RHEA-COMP:10532"/>
        <dbReference type="Rhea" id="RHEA-COMP:11992"/>
        <dbReference type="ChEBI" id="CHEBI:15378"/>
        <dbReference type="ChEBI" id="CHEBI:29965"/>
        <dbReference type="ChEBI" id="CHEBI:57856"/>
        <dbReference type="ChEBI" id="CHEBI:59789"/>
        <dbReference type="ChEBI" id="CHEBI:88221"/>
        <dbReference type="EC" id="2.1.1.320"/>
    </reaction>
</comment>
<keyword evidence="3 7" id="KW-0489">Methyltransferase</keyword>
<keyword evidence="10" id="KW-1185">Reference proteome</keyword>
<comment type="similarity">
    <text evidence="2 7">Belongs to the NDUFAF7 family.</text>
</comment>
<dbReference type="EMBL" id="MU155225">
    <property type="protein sequence ID" value="KAF9478849.1"/>
    <property type="molecule type" value="Genomic_DNA"/>
</dbReference>
<comment type="caution">
    <text evidence="9">The sequence shown here is derived from an EMBL/GenBank/DDBJ whole genome shotgun (WGS) entry which is preliminary data.</text>
</comment>
<proteinExistence type="inferred from homology"/>
<evidence type="ECO:0000256" key="7">
    <source>
        <dbReference type="RuleBase" id="RU364114"/>
    </source>
</evidence>
<feature type="region of interest" description="Disordered" evidence="8">
    <location>
        <begin position="165"/>
        <end position="195"/>
    </location>
</feature>